<dbReference type="OrthoDB" id="1493903at2"/>
<protein>
    <recommendedName>
        <fullName evidence="3">Cthe-2314-like HEPN domain-containing protein</fullName>
    </recommendedName>
</protein>
<accession>A0A1H8MUP2</accession>
<evidence type="ECO:0000313" key="1">
    <source>
        <dbReference type="EMBL" id="SEO21201.1"/>
    </source>
</evidence>
<organism evidence="1 2">
    <name type="scientific">Nitrosomonas oligotropha</name>
    <dbReference type="NCBI Taxonomy" id="42354"/>
    <lineage>
        <taxon>Bacteria</taxon>
        <taxon>Pseudomonadati</taxon>
        <taxon>Pseudomonadota</taxon>
        <taxon>Betaproteobacteria</taxon>
        <taxon>Nitrosomonadales</taxon>
        <taxon>Nitrosomonadaceae</taxon>
        <taxon>Nitrosomonas</taxon>
    </lineage>
</organism>
<gene>
    <name evidence="1" type="ORF">SAMN05216333_10635</name>
</gene>
<sequence length="233" mass="27330">MNSEIITIIREIEHLQERLNANHQIIFSKIHNIQSSDRRLTVFTQLFGILDRAKMGFEYSHFSLNSEEIKASMFSGLTNDEFIQRVNSFIHFIAIEMNHAYFSVIEAFLRQILRVSAKNSPQNFWELKESILKTLNLQQWAEFLRFYSYIRNTQHNNGLFFPSDQKDVEVSYKGKIFPFICAQKIEFLNPDLRLILVSDGNSFVYDVCTSEKIIALPYIPDPSHFEYTPISEV</sequence>
<dbReference type="Proteomes" id="UP000198814">
    <property type="component" value="Unassembled WGS sequence"/>
</dbReference>
<evidence type="ECO:0008006" key="3">
    <source>
        <dbReference type="Google" id="ProtNLM"/>
    </source>
</evidence>
<keyword evidence="2" id="KW-1185">Reference proteome</keyword>
<proteinExistence type="predicted"/>
<reference evidence="2" key="1">
    <citation type="submission" date="2016-10" db="EMBL/GenBank/DDBJ databases">
        <authorList>
            <person name="Varghese N."/>
            <person name="Submissions S."/>
        </authorList>
    </citation>
    <scope>NUCLEOTIDE SEQUENCE [LARGE SCALE GENOMIC DNA]</scope>
    <source>
        <strain evidence="2">Nm76</strain>
    </source>
</reference>
<dbReference type="AlphaFoldDB" id="A0A1H8MUP2"/>
<dbReference type="STRING" id="42354.SAMN05216333_10635"/>
<dbReference type="EMBL" id="FODO01000006">
    <property type="protein sequence ID" value="SEO21201.1"/>
    <property type="molecule type" value="Genomic_DNA"/>
</dbReference>
<evidence type="ECO:0000313" key="2">
    <source>
        <dbReference type="Proteomes" id="UP000198814"/>
    </source>
</evidence>
<name>A0A1H8MUP2_9PROT</name>